<evidence type="ECO:0000313" key="3">
    <source>
        <dbReference type="EMBL" id="CAF1113418.1"/>
    </source>
</evidence>
<dbReference type="EMBL" id="CAJNOQ010005836">
    <property type="protein sequence ID" value="CAF1113418.1"/>
    <property type="molecule type" value="Genomic_DNA"/>
</dbReference>
<evidence type="ECO:0000259" key="2">
    <source>
        <dbReference type="PROSITE" id="PS50158"/>
    </source>
</evidence>
<protein>
    <recommendedName>
        <fullName evidence="2">CCHC-type domain-containing protein</fullName>
    </recommendedName>
</protein>
<gene>
    <name evidence="3" type="ORF">GPM918_LOCUS19343</name>
    <name evidence="4" type="ORF">SRO942_LOCUS19340</name>
</gene>
<dbReference type="Proteomes" id="UP000663829">
    <property type="component" value="Unassembled WGS sequence"/>
</dbReference>
<accession>A0A814Q1M1</accession>
<feature type="domain" description="CCHC-type" evidence="2">
    <location>
        <begin position="250"/>
        <end position="263"/>
    </location>
</feature>
<sequence length="271" mass="30679">MGMGQGSDFGKVLGVGKPPPSLTRKDRLYAMTSTRICVSNDLVMLNVDDLSEITLITASKLYVRGNINGVICSCKAGSMITKYPSTITSKLSIIKINDFEARQEQDSESVTSYYTEKIKLANMASPNIPDNMLVAALIKGLLPLYQQQLSGKLSTITTRALFLSIQQGIEQEMQWFSTQDQVHSRSITYPSEDRYIHPSVNTIRRQQPGLDATFLMTPCPDVQQRRPWNRYRQPYYPLQQYPQQEVVLTCYRCGQPGHLQRYCHLNKRGGQ</sequence>
<dbReference type="SMART" id="SM00343">
    <property type="entry name" value="ZnF_C2HC"/>
    <property type="match status" value="1"/>
</dbReference>
<proteinExistence type="predicted"/>
<comment type="caution">
    <text evidence="3">The sequence shown here is derived from an EMBL/GenBank/DDBJ whole genome shotgun (WGS) entry which is preliminary data.</text>
</comment>
<dbReference type="Proteomes" id="UP000681722">
    <property type="component" value="Unassembled WGS sequence"/>
</dbReference>
<keyword evidence="1" id="KW-0863">Zinc-finger</keyword>
<dbReference type="PROSITE" id="PS50158">
    <property type="entry name" value="ZF_CCHC"/>
    <property type="match status" value="1"/>
</dbReference>
<organism evidence="3 5">
    <name type="scientific">Didymodactylos carnosus</name>
    <dbReference type="NCBI Taxonomy" id="1234261"/>
    <lineage>
        <taxon>Eukaryota</taxon>
        <taxon>Metazoa</taxon>
        <taxon>Spiralia</taxon>
        <taxon>Gnathifera</taxon>
        <taxon>Rotifera</taxon>
        <taxon>Eurotatoria</taxon>
        <taxon>Bdelloidea</taxon>
        <taxon>Philodinida</taxon>
        <taxon>Philodinidae</taxon>
        <taxon>Didymodactylos</taxon>
    </lineage>
</organism>
<reference evidence="3" key="1">
    <citation type="submission" date="2021-02" db="EMBL/GenBank/DDBJ databases">
        <authorList>
            <person name="Nowell W R."/>
        </authorList>
    </citation>
    <scope>NUCLEOTIDE SEQUENCE</scope>
</reference>
<keyword evidence="1" id="KW-0862">Zinc</keyword>
<evidence type="ECO:0000313" key="5">
    <source>
        <dbReference type="Proteomes" id="UP000663829"/>
    </source>
</evidence>
<dbReference type="InterPro" id="IPR001878">
    <property type="entry name" value="Znf_CCHC"/>
</dbReference>
<evidence type="ECO:0000313" key="4">
    <source>
        <dbReference type="EMBL" id="CAF3877575.1"/>
    </source>
</evidence>
<dbReference type="InterPro" id="IPR036875">
    <property type="entry name" value="Znf_CCHC_sf"/>
</dbReference>
<dbReference type="SUPFAM" id="SSF57756">
    <property type="entry name" value="Retrovirus zinc finger-like domains"/>
    <property type="match status" value="1"/>
</dbReference>
<dbReference type="GO" id="GO:0008270">
    <property type="term" value="F:zinc ion binding"/>
    <property type="evidence" value="ECO:0007669"/>
    <property type="project" value="UniProtKB-KW"/>
</dbReference>
<dbReference type="AlphaFoldDB" id="A0A814Q1M1"/>
<dbReference type="EMBL" id="CAJOBC010005836">
    <property type="protein sequence ID" value="CAF3877575.1"/>
    <property type="molecule type" value="Genomic_DNA"/>
</dbReference>
<name>A0A814Q1M1_9BILA</name>
<keyword evidence="1" id="KW-0479">Metal-binding</keyword>
<dbReference type="GO" id="GO:0003676">
    <property type="term" value="F:nucleic acid binding"/>
    <property type="evidence" value="ECO:0007669"/>
    <property type="project" value="InterPro"/>
</dbReference>
<keyword evidence="5" id="KW-1185">Reference proteome</keyword>
<evidence type="ECO:0000256" key="1">
    <source>
        <dbReference type="PROSITE-ProRule" id="PRU00047"/>
    </source>
</evidence>
<dbReference type="Pfam" id="PF00098">
    <property type="entry name" value="zf-CCHC"/>
    <property type="match status" value="1"/>
</dbReference>